<dbReference type="FunFam" id="2.60.40.10:FF:000135">
    <property type="entry name" value="Titin a"/>
    <property type="match status" value="2"/>
</dbReference>
<dbReference type="PRINTS" id="PR00014">
    <property type="entry name" value="FNTYPEIII"/>
</dbReference>
<dbReference type="InterPro" id="IPR003961">
    <property type="entry name" value="FN3_dom"/>
</dbReference>
<protein>
    <recommendedName>
        <fullName evidence="8">Titin</fullName>
    </recommendedName>
</protein>
<gene>
    <name evidence="6" type="ORF">SKAU_G00236810</name>
</gene>
<keyword evidence="7" id="KW-1185">Reference proteome</keyword>
<feature type="domain" description="Fibronectin type-III" evidence="5">
    <location>
        <begin position="804"/>
        <end position="902"/>
    </location>
</feature>
<dbReference type="FunFam" id="2.60.40.10:FF:000034">
    <property type="entry name" value="Titin isoform A"/>
    <property type="match status" value="4"/>
</dbReference>
<dbReference type="Pfam" id="PF07679">
    <property type="entry name" value="I-set"/>
    <property type="match status" value="4"/>
</dbReference>
<dbReference type="SUPFAM" id="SSF48726">
    <property type="entry name" value="Immunoglobulin"/>
    <property type="match status" value="4"/>
</dbReference>
<dbReference type="EMBL" id="JAINUF010000008">
    <property type="protein sequence ID" value="KAJ8352205.1"/>
    <property type="molecule type" value="Genomic_DNA"/>
</dbReference>
<dbReference type="PROSITE" id="PS50835">
    <property type="entry name" value="IG_LIKE"/>
    <property type="match status" value="1"/>
</dbReference>
<dbReference type="FunFam" id="2.60.40.10:FF:000011">
    <property type="entry name" value="Titin b"/>
    <property type="match status" value="2"/>
</dbReference>
<keyword evidence="2" id="KW-0393">Immunoglobulin domain</keyword>
<dbReference type="GO" id="GO:0045214">
    <property type="term" value="P:sarcomere organization"/>
    <property type="evidence" value="ECO:0007669"/>
    <property type="project" value="TreeGrafter"/>
</dbReference>
<dbReference type="CDD" id="cd00063">
    <property type="entry name" value="FN3"/>
    <property type="match status" value="17"/>
</dbReference>
<dbReference type="SUPFAM" id="SSF49265">
    <property type="entry name" value="Fibronectin type III"/>
    <property type="match status" value="10"/>
</dbReference>
<feature type="domain" description="Fibronectin type-III" evidence="5">
    <location>
        <begin position="1104"/>
        <end position="1199"/>
    </location>
</feature>
<dbReference type="FunFam" id="2.60.40.10:FF:000002">
    <property type="entry name" value="Titin a"/>
    <property type="match status" value="2"/>
</dbReference>
<dbReference type="Gene3D" id="2.60.40.10">
    <property type="entry name" value="Immunoglobulins"/>
    <property type="match status" value="20"/>
</dbReference>
<feature type="domain" description="Ig-like" evidence="4">
    <location>
        <begin position="263"/>
        <end position="353"/>
    </location>
</feature>
<sequence>MVWSIHSTAVITNCANVTRLVEGNEYIFRVRAENKMGTGPAVESEAIIARTQFNRPGPPDAPEVTKIGKHEMTVSWSTPENDGGKPITGYILERKERHAIRWSPVIKAIPQTHFNVTNLIPNHEYQFRVKAENEIGVGDPSKPSSTVTAKDPVEPPGPPVNVKVCDSTKTSITLGWTKPVYDGGAPIIGYVVEMRLKGYGKKTDDTWKRCNVAAQLAVTVFTVTSLDENLVYEFRVSAQNQIGLGQPADLPEAVSPREILETPEIDLDANLRKGITLRAGCPIRLCATIKGRPAPKVAWRRMGIDNVVRKGHVDLIDTMTFLLITETTRDDSGKYSLTVSNAAGEKAVFVNVQVLDTPGPVSGLDAGEMTMTSCQISWSAPDNDGGSEVTHYIVEKREIDRKTWATVKNDVKETTFKMSNLVPGTEYNFRVTAVNEYGPGIPKEAPRSYLASDPISKPDPPMKVDVLEITKNSVSLGWIPPLRDGGAKIDGYVVDYLEVIPPKEPEEDKPVKLEAKPIEPWTPYSVVKDLSISLVGLKEGKKYKFRVAARNIMGCSLPTETKDAFEVKEQMYVSRTDSGQYNLSAENSTGEADETLKVIILDIPGPPQPPFQISDVDADACTLSWQAPIEDGGSNIINYVVEKCDVSRGDWVSAVSSCIKTGCRVGKLVAGKEYMFRVRAENRFGISDPIASERMVAKFPFDVPGQPLNCRINKVNKDCMFVGWDRPESDGGSPITGYYIERKERNSLLWVKANDTVVRTTEYPCAGLIEGLEYTFRVSAINRAGQGKPSKKTEYVTARMPVDAPGKPEVIDVTNNSVNLVWGRPKHDGGSKLIGYYVEAMKIPEEKWIRCNTSVQNVPREEYTASGLEEGVQYQFRIIAKTAVNISRPSELSDPVLISAENVPPRVEIGLHMKRLLPVKAGVNVCLEAEVFGKPMPTVTWKRNAEVLKPVKGLIMSQKRHLCLVELLSVTRDETGEYTILAENASGSKSGEIQLQVLDVPGPPASVKFGDVSADHVHLIWEPPIADGGSNITNYIVDKRETSRANWAQVTAKISGKTTEYTVERLIEGHEYQFRIHAENKYGVGDPILSGPVIAKNPFDVPGPCDPPVITNVTKDHMTVSWKEPANDGGDTILGYTVEKRETKEVNWVKLNRRPVTERTIEAAGLTEGAEYEFRVTALNRAGLGKPSDPSSGTFARDPLYPPGPPVSPMVVDSTQSTINLSWTKPANDGGSEILGYLVEIKRADARDWIRCNVPKNLLETHYNVTGLIDNTEYQLRVSAVNRVGFGETSEVPGTHVAKDILAAPEGLLSDELKETLVLRAGVTMRLYVPLRGRPAPKVTWAKMNANIKDRLGISIKTTEWDTLVYVENVNRYDAGKYILSLDNSCGMKMYTIAVKVLDTPGPPVNMMVKETSKDSAYILWDAPLIDGGSPVKSYIVEKRDAERKAWSTVSTDCTTTSFKIENLEPGRSYSFRVLAENEYGIGEPCETADSVRATEQPGPVMDFKAILVTKDSCTLGWKKPLCDGGSRIIAYVLDVLNGDDKWKGLMKSKNMQYSAKDLVEGKEYLYRVKAVNDRGESTTKELTIVAKDLVVPPGCDLRDLPNLCYIAKEGSTVRLKIPITGKPAPTVTWKKGEDVTLTDTGRVSAESTAVNTTLLIHDCQRGDASKYTITLRNSAGTKESTLFVRVVGKPGIPIGPVKFNEITADGITLKWGVPKDDGGSEITNYVLEKRDSITNMWVTCASDVKTTTLRVANLYEGTEYIFRVSAENKYGVGEGLKSDPVVAKHPFNVPDAPLPPQIMRMGHNCATLAWSDPRKTGGSPITGYHIEFKERNSQLWKRANEKPLKMKEHRVIGLTEGLEYEFRVMAINQAGVGKPSLPTAPHVALDPIDPPGKPDVISITRSTVTLVWTEPNYDGGHRLTGYVVERRDLPAKVWVKANNMNIVDCAFTVTDLQQGWKYEFRIRAKNAAGAISPPSEQTDTLVCQDEYAVNQYGTGDSTLSEPVKMVDSFGPPGPPSKPEVDNVNKTSATILWKRPVEDGGCGKCTWASIKPKSY</sequence>
<dbReference type="PANTHER" id="PTHR14340:SF13">
    <property type="entry name" value="TITIN"/>
    <property type="match status" value="1"/>
</dbReference>
<dbReference type="OrthoDB" id="5969272at2759"/>
<proteinExistence type="predicted"/>
<dbReference type="InterPro" id="IPR036179">
    <property type="entry name" value="Ig-like_dom_sf"/>
</dbReference>
<evidence type="ECO:0000313" key="7">
    <source>
        <dbReference type="Proteomes" id="UP001152622"/>
    </source>
</evidence>
<dbReference type="InterPro" id="IPR013098">
    <property type="entry name" value="Ig_I-set"/>
</dbReference>
<dbReference type="InterPro" id="IPR007110">
    <property type="entry name" value="Ig-like_dom"/>
</dbReference>
<dbReference type="PANTHER" id="PTHR14340">
    <property type="entry name" value="MICROFIBRIL-ASSOCIATED GLYCOPROTEIN 3"/>
    <property type="match status" value="1"/>
</dbReference>
<dbReference type="CDD" id="cd05748">
    <property type="entry name" value="Ig_Titin_like"/>
    <property type="match status" value="1"/>
</dbReference>
<evidence type="ECO:0000256" key="3">
    <source>
        <dbReference type="SAM" id="MobiDB-lite"/>
    </source>
</evidence>
<feature type="domain" description="Fibronectin type-III" evidence="5">
    <location>
        <begin position="706"/>
        <end position="801"/>
    </location>
</feature>
<dbReference type="InterPro" id="IPR003598">
    <property type="entry name" value="Ig_sub2"/>
</dbReference>
<feature type="domain" description="Fibronectin type-III" evidence="5">
    <location>
        <begin position="460"/>
        <end position="570"/>
    </location>
</feature>
<dbReference type="SMART" id="SM00060">
    <property type="entry name" value="FN3"/>
    <property type="match status" value="15"/>
</dbReference>
<feature type="domain" description="Fibronectin type-III" evidence="5">
    <location>
        <begin position="158"/>
        <end position="258"/>
    </location>
</feature>
<dbReference type="SMART" id="SM00409">
    <property type="entry name" value="IG"/>
    <property type="match status" value="4"/>
</dbReference>
<dbReference type="FunFam" id="2.60.40.10:FF:000859">
    <property type="entry name" value="Titin b"/>
    <property type="match status" value="1"/>
</dbReference>
<accession>A0A9Q1F6V2</accession>
<feature type="domain" description="Fibronectin type-III" evidence="5">
    <location>
        <begin position="1694"/>
        <end position="1789"/>
    </location>
</feature>
<dbReference type="GO" id="GO:0008307">
    <property type="term" value="F:structural constituent of muscle"/>
    <property type="evidence" value="ECO:0007669"/>
    <property type="project" value="TreeGrafter"/>
</dbReference>
<feature type="domain" description="Fibronectin type-III" evidence="5">
    <location>
        <begin position="1891"/>
        <end position="1987"/>
    </location>
</feature>
<dbReference type="InterPro" id="IPR003599">
    <property type="entry name" value="Ig_sub"/>
</dbReference>
<feature type="domain" description="Fibronectin type-III" evidence="5">
    <location>
        <begin position="606"/>
        <end position="702"/>
    </location>
</feature>
<dbReference type="FunFam" id="2.60.40.10:FF:000031">
    <property type="entry name" value="Myosin-binding protein C, slow type"/>
    <property type="match status" value="2"/>
</dbReference>
<feature type="domain" description="Fibronectin type-III" evidence="5">
    <location>
        <begin position="1500"/>
        <end position="1595"/>
    </location>
</feature>
<dbReference type="Proteomes" id="UP001152622">
    <property type="component" value="Chromosome 8"/>
</dbReference>
<dbReference type="InterPro" id="IPR036116">
    <property type="entry name" value="FN3_sf"/>
</dbReference>
<feature type="domain" description="Fibronectin type-III" evidence="5">
    <location>
        <begin position="58"/>
        <end position="152"/>
    </location>
</feature>
<evidence type="ECO:0008006" key="8">
    <source>
        <dbReference type="Google" id="ProtNLM"/>
    </source>
</evidence>
<keyword evidence="1" id="KW-0677">Repeat</keyword>
<feature type="region of interest" description="Disordered" evidence="3">
    <location>
        <begin position="136"/>
        <end position="159"/>
    </location>
</feature>
<dbReference type="SMART" id="SM00408">
    <property type="entry name" value="IGc2"/>
    <property type="match status" value="3"/>
</dbReference>
<dbReference type="FunFam" id="2.60.40.10:FF:000003">
    <property type="entry name" value="Titin isoform E"/>
    <property type="match status" value="4"/>
</dbReference>
<feature type="domain" description="Fibronectin type-III" evidence="5">
    <location>
        <begin position="1205"/>
        <end position="1300"/>
    </location>
</feature>
<evidence type="ECO:0000256" key="2">
    <source>
        <dbReference type="ARBA" id="ARBA00023319"/>
    </source>
</evidence>
<dbReference type="PROSITE" id="PS50853">
    <property type="entry name" value="FN3"/>
    <property type="match status" value="16"/>
</dbReference>
<evidence type="ECO:0000259" key="4">
    <source>
        <dbReference type="PROSITE" id="PS50835"/>
    </source>
</evidence>
<feature type="domain" description="Fibronectin type-III" evidence="5">
    <location>
        <begin position="1403"/>
        <end position="1498"/>
    </location>
</feature>
<organism evidence="6 7">
    <name type="scientific">Synaphobranchus kaupii</name>
    <name type="common">Kaup's arrowtooth eel</name>
    <dbReference type="NCBI Taxonomy" id="118154"/>
    <lineage>
        <taxon>Eukaryota</taxon>
        <taxon>Metazoa</taxon>
        <taxon>Chordata</taxon>
        <taxon>Craniata</taxon>
        <taxon>Vertebrata</taxon>
        <taxon>Euteleostomi</taxon>
        <taxon>Actinopterygii</taxon>
        <taxon>Neopterygii</taxon>
        <taxon>Teleostei</taxon>
        <taxon>Anguilliformes</taxon>
        <taxon>Synaphobranchidae</taxon>
        <taxon>Synaphobranchus</taxon>
    </lineage>
</organism>
<name>A0A9Q1F6V2_SYNKA</name>
<evidence type="ECO:0000313" key="6">
    <source>
        <dbReference type="EMBL" id="KAJ8352205.1"/>
    </source>
</evidence>
<feature type="domain" description="Fibronectin type-III" evidence="5">
    <location>
        <begin position="1003"/>
        <end position="1098"/>
    </location>
</feature>
<feature type="domain" description="Fibronectin type-III" evidence="5">
    <location>
        <begin position="360"/>
        <end position="453"/>
    </location>
</feature>
<comment type="caution">
    <text evidence="6">The sequence shown here is derived from an EMBL/GenBank/DDBJ whole genome shotgun (WGS) entry which is preliminary data.</text>
</comment>
<dbReference type="InterPro" id="IPR013783">
    <property type="entry name" value="Ig-like_fold"/>
</dbReference>
<feature type="domain" description="Fibronectin type-III" evidence="5">
    <location>
        <begin position="1793"/>
        <end position="1888"/>
    </location>
</feature>
<dbReference type="GO" id="GO:0031430">
    <property type="term" value="C:M band"/>
    <property type="evidence" value="ECO:0007669"/>
    <property type="project" value="TreeGrafter"/>
</dbReference>
<evidence type="ECO:0000259" key="5">
    <source>
        <dbReference type="PROSITE" id="PS50853"/>
    </source>
</evidence>
<feature type="domain" description="Fibronectin type-III" evidence="5">
    <location>
        <begin position="1"/>
        <end position="54"/>
    </location>
</feature>
<dbReference type="GO" id="GO:0048738">
    <property type="term" value="P:cardiac muscle tissue development"/>
    <property type="evidence" value="ECO:0007669"/>
    <property type="project" value="TreeGrafter"/>
</dbReference>
<dbReference type="Pfam" id="PF00041">
    <property type="entry name" value="fn3"/>
    <property type="match status" value="15"/>
</dbReference>
<dbReference type="FunFam" id="2.60.40.10:FF:000012">
    <property type="entry name" value="titin isoform X1"/>
    <property type="match status" value="1"/>
</dbReference>
<reference evidence="6" key="1">
    <citation type="journal article" date="2023" name="Science">
        <title>Genome structures resolve the early diversification of teleost fishes.</title>
        <authorList>
            <person name="Parey E."/>
            <person name="Louis A."/>
            <person name="Montfort J."/>
            <person name="Bouchez O."/>
            <person name="Roques C."/>
            <person name="Iampietro C."/>
            <person name="Lluch J."/>
            <person name="Castinel A."/>
            <person name="Donnadieu C."/>
            <person name="Desvignes T."/>
            <person name="Floi Bucao C."/>
            <person name="Jouanno E."/>
            <person name="Wen M."/>
            <person name="Mejri S."/>
            <person name="Dirks R."/>
            <person name="Jansen H."/>
            <person name="Henkel C."/>
            <person name="Chen W.J."/>
            <person name="Zahm M."/>
            <person name="Cabau C."/>
            <person name="Klopp C."/>
            <person name="Thompson A.W."/>
            <person name="Robinson-Rechavi M."/>
            <person name="Braasch I."/>
            <person name="Lecointre G."/>
            <person name="Bobe J."/>
            <person name="Postlethwait J.H."/>
            <person name="Berthelot C."/>
            <person name="Roest Crollius H."/>
            <person name="Guiguen Y."/>
        </authorList>
    </citation>
    <scope>NUCLEOTIDE SEQUENCE</scope>
    <source>
        <strain evidence="6">WJC10195</strain>
    </source>
</reference>
<evidence type="ECO:0000256" key="1">
    <source>
        <dbReference type="ARBA" id="ARBA00022737"/>
    </source>
</evidence>